<dbReference type="SUPFAM" id="SSF51735">
    <property type="entry name" value="NAD(P)-binding Rossmann-fold domains"/>
    <property type="match status" value="1"/>
</dbReference>
<dbReference type="InterPro" id="IPR036291">
    <property type="entry name" value="NAD(P)-bd_dom_sf"/>
</dbReference>
<dbReference type="PANTHER" id="PTHR43677">
    <property type="entry name" value="SHORT-CHAIN DEHYDROGENASE/REDUCTASE"/>
    <property type="match status" value="1"/>
</dbReference>
<evidence type="ECO:0000313" key="2">
    <source>
        <dbReference type="EMBL" id="MRS59899.1"/>
    </source>
</evidence>
<dbReference type="Gene3D" id="3.90.180.10">
    <property type="entry name" value="Medium-chain alcohol dehydrogenases, catalytic domain"/>
    <property type="match status" value="1"/>
</dbReference>
<protein>
    <submittedName>
        <fullName evidence="2">Zinc-binding dehydrogenase</fullName>
    </submittedName>
</protein>
<keyword evidence="3" id="KW-1185">Reference proteome</keyword>
<dbReference type="Gene3D" id="3.40.50.720">
    <property type="entry name" value="NAD(P)-binding Rossmann-like Domain"/>
    <property type="match status" value="1"/>
</dbReference>
<dbReference type="OrthoDB" id="9787435at2"/>
<dbReference type="SMART" id="SM00829">
    <property type="entry name" value="PKS_ER"/>
    <property type="match status" value="1"/>
</dbReference>
<dbReference type="SUPFAM" id="SSF50129">
    <property type="entry name" value="GroES-like"/>
    <property type="match status" value="1"/>
</dbReference>
<reference evidence="2 3" key="1">
    <citation type="journal article" date="2018" name="Antonie Van Leeuwenhoek">
        <title>Larkinella terrae sp. nov., isolated from soil on Jeju Island, South Korea.</title>
        <authorList>
            <person name="Ten L.N."/>
            <person name="Jeon J."/>
            <person name="Park S.J."/>
            <person name="Park S."/>
            <person name="Lee S.Y."/>
            <person name="Kim M.K."/>
            <person name="Jung H.Y."/>
        </authorList>
    </citation>
    <scope>NUCLEOTIDE SEQUENCE [LARGE SCALE GENOMIC DNA]</scope>
    <source>
        <strain evidence="2 3">KCTC 52001</strain>
    </source>
</reference>
<dbReference type="AlphaFoldDB" id="A0A7K0EDD1"/>
<accession>A0A7K0EDD1</accession>
<dbReference type="PANTHER" id="PTHR43677:SF11">
    <property type="entry name" value="ZINC-CONTAINING ALCOHOL DEHYDROGENASE"/>
    <property type="match status" value="1"/>
</dbReference>
<dbReference type="InterPro" id="IPR020843">
    <property type="entry name" value="ER"/>
</dbReference>
<organism evidence="2 3">
    <name type="scientific">Larkinella terrae</name>
    <dbReference type="NCBI Taxonomy" id="2025311"/>
    <lineage>
        <taxon>Bacteria</taxon>
        <taxon>Pseudomonadati</taxon>
        <taxon>Bacteroidota</taxon>
        <taxon>Cytophagia</taxon>
        <taxon>Cytophagales</taxon>
        <taxon>Spirosomataceae</taxon>
        <taxon>Larkinella</taxon>
    </lineage>
</organism>
<dbReference type="Proteomes" id="UP000441754">
    <property type="component" value="Unassembled WGS sequence"/>
</dbReference>
<evidence type="ECO:0000259" key="1">
    <source>
        <dbReference type="SMART" id="SM00829"/>
    </source>
</evidence>
<dbReference type="Pfam" id="PF00107">
    <property type="entry name" value="ADH_zinc_N"/>
    <property type="match status" value="1"/>
</dbReference>
<dbReference type="InterPro" id="IPR051397">
    <property type="entry name" value="Zn-ADH-like_protein"/>
</dbReference>
<proteinExistence type="predicted"/>
<dbReference type="RefSeq" id="WP_154172328.1">
    <property type="nucleotide sequence ID" value="NZ_WJXZ01000001.1"/>
</dbReference>
<gene>
    <name evidence="2" type="ORF">GJJ30_01250</name>
</gene>
<name>A0A7K0EDD1_9BACT</name>
<sequence length="324" mass="34507">MKAAVINTQTGGVEYREVPNPTIQNEDEVLIQMLAAAIKHVDRSRASGTHYSSTKKAGDFRIIGGDGVGLLADGTRVYALGVGGMAAEYAVVDKDRMVTVPQGLDHVIAAALPNAVIGAAMGLRFRADMQPGDTVLINGATGFTGRVAVQIAKYYGAQKVIATGRDPESLKTLLTLGANEVISLQQSDEAFIAQIQAVHQLTPIHVIIDYLWGHSAELLFLALKGKGNFTAQTRFVSVGSVAGDTIALSAANLRSVNLLLSGSGLGSWTREDVKKLFTVILPEMFQLATNDKLHIETVTVPLAEIESIYDVPLTDGKRLVVTLN</sequence>
<dbReference type="InterPro" id="IPR013149">
    <property type="entry name" value="ADH-like_C"/>
</dbReference>
<evidence type="ECO:0000313" key="3">
    <source>
        <dbReference type="Proteomes" id="UP000441754"/>
    </source>
</evidence>
<feature type="domain" description="Enoyl reductase (ER)" evidence="1">
    <location>
        <begin position="8"/>
        <end position="321"/>
    </location>
</feature>
<comment type="caution">
    <text evidence="2">The sequence shown here is derived from an EMBL/GenBank/DDBJ whole genome shotgun (WGS) entry which is preliminary data.</text>
</comment>
<dbReference type="EMBL" id="WJXZ01000001">
    <property type="protein sequence ID" value="MRS59899.1"/>
    <property type="molecule type" value="Genomic_DNA"/>
</dbReference>
<dbReference type="InterPro" id="IPR011032">
    <property type="entry name" value="GroES-like_sf"/>
</dbReference>
<dbReference type="GO" id="GO:0016491">
    <property type="term" value="F:oxidoreductase activity"/>
    <property type="evidence" value="ECO:0007669"/>
    <property type="project" value="InterPro"/>
</dbReference>